<keyword evidence="1" id="KW-0472">Membrane</keyword>
<keyword evidence="1" id="KW-1133">Transmembrane helix</keyword>
<protein>
    <submittedName>
        <fullName evidence="2">Uncharacterized protein</fullName>
    </submittedName>
</protein>
<evidence type="ECO:0000256" key="1">
    <source>
        <dbReference type="SAM" id="Phobius"/>
    </source>
</evidence>
<gene>
    <name evidence="2" type="ORF">GCM10011514_49340</name>
</gene>
<dbReference type="Proteomes" id="UP000609064">
    <property type="component" value="Unassembled WGS sequence"/>
</dbReference>
<evidence type="ECO:0000313" key="3">
    <source>
        <dbReference type="Proteomes" id="UP000609064"/>
    </source>
</evidence>
<dbReference type="AlphaFoldDB" id="A0A917DWY7"/>
<sequence>MKLDIRNLHRDLGYLYIGLIIALSISGILQNHRDYWKPEKYTVDTKHVSVLLPQDEKELTDDFAKKLRESFGRQR</sequence>
<keyword evidence="1" id="KW-0812">Transmembrane</keyword>
<evidence type="ECO:0000313" key="2">
    <source>
        <dbReference type="EMBL" id="GGD79499.1"/>
    </source>
</evidence>
<reference evidence="2" key="1">
    <citation type="journal article" date="2014" name="Int. J. Syst. Evol. Microbiol.">
        <title>Complete genome sequence of Corynebacterium casei LMG S-19264T (=DSM 44701T), isolated from a smear-ripened cheese.</title>
        <authorList>
            <consortium name="US DOE Joint Genome Institute (JGI-PGF)"/>
            <person name="Walter F."/>
            <person name="Albersmeier A."/>
            <person name="Kalinowski J."/>
            <person name="Ruckert C."/>
        </authorList>
    </citation>
    <scope>NUCLEOTIDE SEQUENCE</scope>
    <source>
        <strain evidence="2">CGMCC 1.15958</strain>
    </source>
</reference>
<proteinExistence type="predicted"/>
<name>A0A917DWY7_9BACT</name>
<accession>A0A917DWY7</accession>
<feature type="transmembrane region" description="Helical" evidence="1">
    <location>
        <begin position="12"/>
        <end position="29"/>
    </location>
</feature>
<reference evidence="2" key="2">
    <citation type="submission" date="2020-09" db="EMBL/GenBank/DDBJ databases">
        <authorList>
            <person name="Sun Q."/>
            <person name="Zhou Y."/>
        </authorList>
    </citation>
    <scope>NUCLEOTIDE SEQUENCE</scope>
    <source>
        <strain evidence="2">CGMCC 1.15958</strain>
    </source>
</reference>
<dbReference type="RefSeq" id="WP_229250888.1">
    <property type="nucleotide sequence ID" value="NZ_BMKK01000015.1"/>
</dbReference>
<comment type="caution">
    <text evidence="2">The sequence shown here is derived from an EMBL/GenBank/DDBJ whole genome shotgun (WGS) entry which is preliminary data.</text>
</comment>
<organism evidence="2 3">
    <name type="scientific">Emticicia aquatilis</name>
    <dbReference type="NCBI Taxonomy" id="1537369"/>
    <lineage>
        <taxon>Bacteria</taxon>
        <taxon>Pseudomonadati</taxon>
        <taxon>Bacteroidota</taxon>
        <taxon>Cytophagia</taxon>
        <taxon>Cytophagales</taxon>
        <taxon>Leadbetterellaceae</taxon>
        <taxon>Emticicia</taxon>
    </lineage>
</organism>
<keyword evidence="3" id="KW-1185">Reference proteome</keyword>
<dbReference type="EMBL" id="BMKK01000015">
    <property type="protein sequence ID" value="GGD79499.1"/>
    <property type="molecule type" value="Genomic_DNA"/>
</dbReference>